<organism evidence="4 5">
    <name type="scientific">Striga asiatica</name>
    <name type="common">Asiatic witchweed</name>
    <name type="synonym">Buchnera asiatica</name>
    <dbReference type="NCBI Taxonomy" id="4170"/>
    <lineage>
        <taxon>Eukaryota</taxon>
        <taxon>Viridiplantae</taxon>
        <taxon>Streptophyta</taxon>
        <taxon>Embryophyta</taxon>
        <taxon>Tracheophyta</taxon>
        <taxon>Spermatophyta</taxon>
        <taxon>Magnoliopsida</taxon>
        <taxon>eudicotyledons</taxon>
        <taxon>Gunneridae</taxon>
        <taxon>Pentapetalae</taxon>
        <taxon>asterids</taxon>
        <taxon>lamiids</taxon>
        <taxon>Lamiales</taxon>
        <taxon>Orobanchaceae</taxon>
        <taxon>Buchnereae</taxon>
        <taxon>Striga</taxon>
    </lineage>
</organism>
<feature type="compositionally biased region" description="Polar residues" evidence="2">
    <location>
        <begin position="230"/>
        <end position="239"/>
    </location>
</feature>
<evidence type="ECO:0000313" key="4">
    <source>
        <dbReference type="EMBL" id="GER31687.1"/>
    </source>
</evidence>
<sequence>YICFRRMESEQDESFIPQVDLSVKPLIGQEFQSEEKALCFYNEYAKSAGFNTKIKNSRKDPKACTVVGKMFACSKEGKTNVSYRNKRGAVTETKERKRGETLGESLQGRRGALMKITRELIDDASLSEARTKFLLEKLKVWKWEVGEIDDKECISKRLSKIKQKETFFVCDPEPIRTKGCGKRLKSSKEKAISLSARSCSLCGQRGHDKRKCPSHSIHLEDDSYRPDMSKVTNSSCSDV</sequence>
<dbReference type="PANTHER" id="PTHR46328:SF42">
    <property type="entry name" value="PROTEIN FAR1-RELATED SEQUENCE 5-LIKE ISOFORM X1"/>
    <property type="match status" value="1"/>
</dbReference>
<keyword evidence="5" id="KW-1185">Reference proteome</keyword>
<keyword evidence="1" id="KW-0479">Metal-binding</keyword>
<proteinExistence type="predicted"/>
<feature type="compositionally biased region" description="Basic and acidic residues" evidence="2">
    <location>
        <begin position="217"/>
        <end position="228"/>
    </location>
</feature>
<feature type="domain" description="CCHC-type" evidence="3">
    <location>
        <begin position="199"/>
        <end position="214"/>
    </location>
</feature>
<name>A0A5A7PHB0_STRAF</name>
<dbReference type="SUPFAM" id="SSF57756">
    <property type="entry name" value="Retrovirus zinc finger-like domains"/>
    <property type="match status" value="1"/>
</dbReference>
<dbReference type="InterPro" id="IPR001878">
    <property type="entry name" value="Znf_CCHC"/>
</dbReference>
<reference evidence="5" key="1">
    <citation type="journal article" date="2019" name="Curr. Biol.">
        <title>Genome Sequence of Striga asiatica Provides Insight into the Evolution of Plant Parasitism.</title>
        <authorList>
            <person name="Yoshida S."/>
            <person name="Kim S."/>
            <person name="Wafula E.K."/>
            <person name="Tanskanen J."/>
            <person name="Kim Y.M."/>
            <person name="Honaas L."/>
            <person name="Yang Z."/>
            <person name="Spallek T."/>
            <person name="Conn C.E."/>
            <person name="Ichihashi Y."/>
            <person name="Cheong K."/>
            <person name="Cui S."/>
            <person name="Der J.P."/>
            <person name="Gundlach H."/>
            <person name="Jiao Y."/>
            <person name="Hori C."/>
            <person name="Ishida J.K."/>
            <person name="Kasahara H."/>
            <person name="Kiba T."/>
            <person name="Kim M.S."/>
            <person name="Koo N."/>
            <person name="Laohavisit A."/>
            <person name="Lee Y.H."/>
            <person name="Lumba S."/>
            <person name="McCourt P."/>
            <person name="Mortimer J.C."/>
            <person name="Mutuku J.M."/>
            <person name="Nomura T."/>
            <person name="Sasaki-Sekimoto Y."/>
            <person name="Seto Y."/>
            <person name="Wang Y."/>
            <person name="Wakatake T."/>
            <person name="Sakakibara H."/>
            <person name="Demura T."/>
            <person name="Yamaguchi S."/>
            <person name="Yoneyama K."/>
            <person name="Manabe R.I."/>
            <person name="Nelson D.C."/>
            <person name="Schulman A.H."/>
            <person name="Timko M.P."/>
            <person name="dePamphilis C.W."/>
            <person name="Choi D."/>
            <person name="Shirasu K."/>
        </authorList>
    </citation>
    <scope>NUCLEOTIDE SEQUENCE [LARGE SCALE GENOMIC DNA]</scope>
    <source>
        <strain evidence="5">cv. UVA1</strain>
    </source>
</reference>
<keyword evidence="1" id="KW-0862">Zinc</keyword>
<evidence type="ECO:0000256" key="2">
    <source>
        <dbReference type="SAM" id="MobiDB-lite"/>
    </source>
</evidence>
<evidence type="ECO:0000313" key="5">
    <source>
        <dbReference type="Proteomes" id="UP000325081"/>
    </source>
</evidence>
<feature type="non-terminal residue" evidence="4">
    <location>
        <position position="1"/>
    </location>
</feature>
<dbReference type="Pfam" id="PF03101">
    <property type="entry name" value="FAR1"/>
    <property type="match status" value="1"/>
</dbReference>
<evidence type="ECO:0000259" key="3">
    <source>
        <dbReference type="PROSITE" id="PS50158"/>
    </source>
</evidence>
<dbReference type="InterPro" id="IPR004330">
    <property type="entry name" value="FAR1_DNA_bnd_dom"/>
</dbReference>
<comment type="caution">
    <text evidence="4">The sequence shown here is derived from an EMBL/GenBank/DDBJ whole genome shotgun (WGS) entry which is preliminary data.</text>
</comment>
<evidence type="ECO:0000256" key="1">
    <source>
        <dbReference type="PROSITE-ProRule" id="PRU00047"/>
    </source>
</evidence>
<dbReference type="InterPro" id="IPR036875">
    <property type="entry name" value="Znf_CCHC_sf"/>
</dbReference>
<protein>
    <submittedName>
        <fullName evidence="4">FAR1-related sequence 5</fullName>
    </submittedName>
</protein>
<dbReference type="PANTHER" id="PTHR46328">
    <property type="entry name" value="FAR-RED IMPAIRED RESPONSIVE (FAR1) FAMILY PROTEIN-RELATED"/>
    <property type="match status" value="1"/>
</dbReference>
<dbReference type="PROSITE" id="PS50158">
    <property type="entry name" value="ZF_CCHC"/>
    <property type="match status" value="1"/>
</dbReference>
<keyword evidence="1" id="KW-0863">Zinc-finger</keyword>
<accession>A0A5A7PHB0</accession>
<dbReference type="GO" id="GO:0008270">
    <property type="term" value="F:zinc ion binding"/>
    <property type="evidence" value="ECO:0007669"/>
    <property type="project" value="UniProtKB-KW"/>
</dbReference>
<dbReference type="GO" id="GO:0003676">
    <property type="term" value="F:nucleic acid binding"/>
    <property type="evidence" value="ECO:0007669"/>
    <property type="project" value="InterPro"/>
</dbReference>
<gene>
    <name evidence="4" type="ORF">STAS_07715</name>
</gene>
<dbReference type="Proteomes" id="UP000325081">
    <property type="component" value="Unassembled WGS sequence"/>
</dbReference>
<dbReference type="OrthoDB" id="1738432at2759"/>
<dbReference type="AlphaFoldDB" id="A0A5A7PHB0"/>
<dbReference type="EMBL" id="BKCP01004516">
    <property type="protein sequence ID" value="GER31687.1"/>
    <property type="molecule type" value="Genomic_DNA"/>
</dbReference>
<feature type="region of interest" description="Disordered" evidence="2">
    <location>
        <begin position="202"/>
        <end position="239"/>
    </location>
</feature>